<dbReference type="Proteomes" id="UP001372338">
    <property type="component" value="Unassembled WGS sequence"/>
</dbReference>
<evidence type="ECO:0000256" key="1">
    <source>
        <dbReference type="ARBA" id="ARBA00001412"/>
    </source>
</evidence>
<dbReference type="PROSITE" id="PS50228">
    <property type="entry name" value="SUEL_LECTIN"/>
    <property type="match status" value="1"/>
</dbReference>
<evidence type="ECO:0000256" key="12">
    <source>
        <dbReference type="RuleBase" id="RU003679"/>
    </source>
</evidence>
<dbReference type="FunFam" id="2.60.120.260:FF:000142">
    <property type="entry name" value="Beta-galactosidase"/>
    <property type="match status" value="1"/>
</dbReference>
<comment type="subcellular location">
    <subcellularLocation>
        <location evidence="2">Secreted</location>
        <location evidence="2">Extracellular space</location>
        <location evidence="2">Apoplast</location>
    </subcellularLocation>
</comment>
<dbReference type="GO" id="GO:0048046">
    <property type="term" value="C:apoplast"/>
    <property type="evidence" value="ECO:0007669"/>
    <property type="project" value="UniProtKB-SubCell"/>
</dbReference>
<dbReference type="InterPro" id="IPR048913">
    <property type="entry name" value="BetaGal_gal-bd"/>
</dbReference>
<dbReference type="Pfam" id="PF02140">
    <property type="entry name" value="SUEL_Lectin"/>
    <property type="match status" value="1"/>
</dbReference>
<evidence type="ECO:0000256" key="6">
    <source>
        <dbReference type="ARBA" id="ARBA00022525"/>
    </source>
</evidence>
<evidence type="ECO:0000259" key="14">
    <source>
        <dbReference type="PROSITE" id="PS50228"/>
    </source>
</evidence>
<dbReference type="InterPro" id="IPR043159">
    <property type="entry name" value="Lectin_gal-bd_sf"/>
</dbReference>
<dbReference type="Gene3D" id="3.20.20.80">
    <property type="entry name" value="Glycosidases"/>
    <property type="match status" value="1"/>
</dbReference>
<dbReference type="InterPro" id="IPR031330">
    <property type="entry name" value="Gly_Hdrlase_35_cat"/>
</dbReference>
<dbReference type="Pfam" id="PF21467">
    <property type="entry name" value="BetaGal_gal-bd"/>
    <property type="match status" value="2"/>
</dbReference>
<evidence type="ECO:0000313" key="16">
    <source>
        <dbReference type="Proteomes" id="UP001372338"/>
    </source>
</evidence>
<dbReference type="FunFam" id="2.60.120.740:FF:000007">
    <property type="entry name" value="Beta-galactosidase"/>
    <property type="match status" value="1"/>
</dbReference>
<keyword evidence="10 11" id="KW-0326">Glycosidase</keyword>
<reference evidence="15 16" key="1">
    <citation type="submission" date="2024-01" db="EMBL/GenBank/DDBJ databases">
        <title>The genomes of 5 underutilized Papilionoideae crops provide insights into root nodulation and disease resistanc.</title>
        <authorList>
            <person name="Yuan L."/>
        </authorList>
    </citation>
    <scope>NUCLEOTIDE SEQUENCE [LARGE SCALE GENOMIC DNA]</scope>
    <source>
        <strain evidence="15">ZHUSHIDOU_FW_LH</strain>
        <tissue evidence="15">Leaf</tissue>
    </source>
</reference>
<dbReference type="AlphaFoldDB" id="A0AAN9FUA1"/>
<dbReference type="EC" id="3.2.1.23" evidence="4 11"/>
<dbReference type="InterPro" id="IPR008979">
    <property type="entry name" value="Galactose-bd-like_sf"/>
</dbReference>
<dbReference type="Gene3D" id="2.60.120.740">
    <property type="match status" value="1"/>
</dbReference>
<dbReference type="Pfam" id="PF01301">
    <property type="entry name" value="Glyco_hydro_35"/>
    <property type="match status" value="1"/>
</dbReference>
<feature type="chain" id="PRO_5042930748" description="Beta-galactosidase" evidence="13">
    <location>
        <begin position="23"/>
        <end position="834"/>
    </location>
</feature>
<dbReference type="Gene3D" id="2.60.120.260">
    <property type="entry name" value="Galactose-binding domain-like"/>
    <property type="match status" value="2"/>
</dbReference>
<evidence type="ECO:0000256" key="4">
    <source>
        <dbReference type="ARBA" id="ARBA00012756"/>
    </source>
</evidence>
<evidence type="ECO:0000256" key="10">
    <source>
        <dbReference type="ARBA" id="ARBA00023295"/>
    </source>
</evidence>
<evidence type="ECO:0000256" key="2">
    <source>
        <dbReference type="ARBA" id="ARBA00004271"/>
    </source>
</evidence>
<dbReference type="InterPro" id="IPR000922">
    <property type="entry name" value="Lectin_gal-bd_dom"/>
</dbReference>
<keyword evidence="16" id="KW-1185">Reference proteome</keyword>
<comment type="caution">
    <text evidence="15">The sequence shown here is derived from an EMBL/GenBank/DDBJ whole genome shotgun (WGS) entry which is preliminary data.</text>
</comment>
<dbReference type="InterPro" id="IPR041392">
    <property type="entry name" value="GHD"/>
</dbReference>
<evidence type="ECO:0000256" key="9">
    <source>
        <dbReference type="ARBA" id="ARBA00023180"/>
    </source>
</evidence>
<keyword evidence="6" id="KW-0964">Secreted</keyword>
<gene>
    <name evidence="15" type="ORF">RIF29_09203</name>
</gene>
<name>A0AAN9FUA1_CROPI</name>
<dbReference type="SUPFAM" id="SSF51445">
    <property type="entry name" value="(Trans)glycosidases"/>
    <property type="match status" value="1"/>
</dbReference>
<keyword evidence="8 11" id="KW-0378">Hydrolase</keyword>
<dbReference type="GO" id="GO:0030246">
    <property type="term" value="F:carbohydrate binding"/>
    <property type="evidence" value="ECO:0007669"/>
    <property type="project" value="InterPro"/>
</dbReference>
<evidence type="ECO:0000256" key="11">
    <source>
        <dbReference type="RuleBase" id="RU000675"/>
    </source>
</evidence>
<feature type="signal peptide" evidence="13">
    <location>
        <begin position="1"/>
        <end position="22"/>
    </location>
</feature>
<keyword evidence="7 13" id="KW-0732">Signal</keyword>
<evidence type="ECO:0000256" key="5">
    <source>
        <dbReference type="ARBA" id="ARBA00022523"/>
    </source>
</evidence>
<dbReference type="Pfam" id="PF17834">
    <property type="entry name" value="GHD"/>
    <property type="match status" value="1"/>
</dbReference>
<evidence type="ECO:0000313" key="15">
    <source>
        <dbReference type="EMBL" id="KAK7281326.1"/>
    </source>
</evidence>
<feature type="domain" description="SUEL-type lectin" evidence="14">
    <location>
        <begin position="749"/>
        <end position="834"/>
    </location>
</feature>
<keyword evidence="5" id="KW-0052">Apoplast</keyword>
<dbReference type="GO" id="GO:0004565">
    <property type="term" value="F:beta-galactosidase activity"/>
    <property type="evidence" value="ECO:0007669"/>
    <property type="project" value="UniProtKB-EC"/>
</dbReference>
<dbReference type="PANTHER" id="PTHR23421">
    <property type="entry name" value="BETA-GALACTOSIDASE RELATED"/>
    <property type="match status" value="1"/>
</dbReference>
<sequence length="834" mass="93301">MIPLQSFLGVLFSLCILSFANAIEVSHDGRAIKIGGQRKLLISGAIHYPRSTPQMWPDLIKKAKEGGLDTIETYVFWDAHEPARRRYDFTGRNDLIRFLKTIQEEGLYAVLRIGPYVCAEWNYGGIPVWVHNLPGVEIRTANQVYMDEMQNFTTLIVDMVRKEKLFASQGGPIILSQIENEYGNVMSNYGAAGKAYIDWCANMAESFNVGVPWIMCNQADAPQPMINTCNGYYCHDFEPNNPNSPKMWTENWVGWFKNWGGKDPHRTAEDVAYAVARFYQSGGTFQNYYMYHGGTNFGRTAGGPYITTSYDYDAPLDEYGNIAQPKWGHLKELHLVLKSMENNLVNGNVSETDLGNSEGKRMENTMQATIYATNESSSCFLSNANTTTDATLTFKGNTFNVPAWSVSLLPDCKTEEYNTAKVNVQTSVMTKEINNAEDEPMALKWAWRAEKVDDALRGKSNVSLNKLVDQKTAADDLSDYLWYMTRLEIDQNDPLWTDDMSLRINGSGGVIHAFINGKHIGSHWATYGILNDKFETKINLKAKKNTLSLLSATVGFQNYGPNFDKWHNGLVGPIEIIGRKGDETIIKDISSHKWSYKVGLHGWDNKFFSKDSPFASASKWESKQLVTNRMFTWYKTSFKAPLGSDPIVVDLQGMGKGFAWVNGHCLGRFWPSYNADNDGCSNDPCDYRGEYSDQKCVTNCGKPSQRWYHVPRSFIEDDVNTLVLFEEIGGNPSLVKFQTVVVGTACGNAYENKTLELSCHGRPISAIKFASFGNPQGVCGAFTKGSCESNNDALSLVQKTCVGKESCSIYISEKTFGPTNCVDKVKRLAVEAIC</sequence>
<dbReference type="SUPFAM" id="SSF49785">
    <property type="entry name" value="Galactose-binding domain-like"/>
    <property type="match status" value="2"/>
</dbReference>
<dbReference type="InterPro" id="IPR019801">
    <property type="entry name" value="Glyco_hydro_35_CS"/>
</dbReference>
<dbReference type="InterPro" id="IPR001944">
    <property type="entry name" value="Glycoside_Hdrlase_35"/>
</dbReference>
<dbReference type="FunFam" id="2.60.120.260:FF:000212">
    <property type="entry name" value="Beta-galactosidase"/>
    <property type="match status" value="1"/>
</dbReference>
<keyword evidence="9" id="KW-0325">Glycoprotein</keyword>
<dbReference type="EMBL" id="JAYWIO010000002">
    <property type="protein sequence ID" value="KAK7281326.1"/>
    <property type="molecule type" value="Genomic_DNA"/>
</dbReference>
<dbReference type="InterPro" id="IPR017853">
    <property type="entry name" value="GH"/>
</dbReference>
<evidence type="ECO:0000256" key="13">
    <source>
        <dbReference type="SAM" id="SignalP"/>
    </source>
</evidence>
<comment type="catalytic activity">
    <reaction evidence="1 11">
        <text>Hydrolysis of terminal non-reducing beta-D-galactose residues in beta-D-galactosides.</text>
        <dbReference type="EC" id="3.2.1.23"/>
    </reaction>
</comment>
<dbReference type="GO" id="GO:0005975">
    <property type="term" value="P:carbohydrate metabolic process"/>
    <property type="evidence" value="ECO:0007669"/>
    <property type="project" value="InterPro"/>
</dbReference>
<accession>A0AAN9FUA1</accession>
<dbReference type="PRINTS" id="PR00742">
    <property type="entry name" value="GLHYDRLASE35"/>
</dbReference>
<organism evidence="15 16">
    <name type="scientific">Crotalaria pallida</name>
    <name type="common">Smooth rattlebox</name>
    <name type="synonym">Crotalaria striata</name>
    <dbReference type="NCBI Taxonomy" id="3830"/>
    <lineage>
        <taxon>Eukaryota</taxon>
        <taxon>Viridiplantae</taxon>
        <taxon>Streptophyta</taxon>
        <taxon>Embryophyta</taxon>
        <taxon>Tracheophyta</taxon>
        <taxon>Spermatophyta</taxon>
        <taxon>Magnoliopsida</taxon>
        <taxon>eudicotyledons</taxon>
        <taxon>Gunneridae</taxon>
        <taxon>Pentapetalae</taxon>
        <taxon>rosids</taxon>
        <taxon>fabids</taxon>
        <taxon>Fabales</taxon>
        <taxon>Fabaceae</taxon>
        <taxon>Papilionoideae</taxon>
        <taxon>50 kb inversion clade</taxon>
        <taxon>genistoids sensu lato</taxon>
        <taxon>core genistoids</taxon>
        <taxon>Crotalarieae</taxon>
        <taxon>Crotalaria</taxon>
    </lineage>
</organism>
<dbReference type="PROSITE" id="PS01182">
    <property type="entry name" value="GLYCOSYL_HYDROL_F35"/>
    <property type="match status" value="1"/>
</dbReference>
<evidence type="ECO:0000256" key="8">
    <source>
        <dbReference type="ARBA" id="ARBA00022801"/>
    </source>
</evidence>
<protein>
    <recommendedName>
        <fullName evidence="4 11">Beta-galactosidase</fullName>
        <ecNumber evidence="4 11">3.2.1.23</ecNumber>
    </recommendedName>
</protein>
<dbReference type="FunFam" id="3.20.20.80:FF:000098">
    <property type="entry name" value="Beta-galactosidase"/>
    <property type="match status" value="1"/>
</dbReference>
<proteinExistence type="inferred from homology"/>
<evidence type="ECO:0000256" key="3">
    <source>
        <dbReference type="ARBA" id="ARBA00009809"/>
    </source>
</evidence>
<dbReference type="CDD" id="cd22842">
    <property type="entry name" value="Gal_Rha_Lectin_BGal"/>
    <property type="match status" value="1"/>
</dbReference>
<evidence type="ECO:0000256" key="7">
    <source>
        <dbReference type="ARBA" id="ARBA00022729"/>
    </source>
</evidence>
<comment type="similarity">
    <text evidence="3 12">Belongs to the glycosyl hydrolase 35 family.</text>
</comment>